<dbReference type="AlphaFoldDB" id="A0A0K9PZC7"/>
<keyword evidence="5" id="KW-1185">Reference proteome</keyword>
<comment type="similarity">
    <text evidence="1">Belongs to the PPR family. P subfamily.</text>
</comment>
<dbReference type="OrthoDB" id="185373at2759"/>
<sequence length="383" mass="44221">MVSATARLVFSIRTAANTFNNRNSSFNLFFLVHDCRRFSIDYSKSRTQTPLQKQFENWTDRLRPGFTAEDVVNALRSQSDPDLALDIFRWTSQQCRHNYRHSSMVYHTMLQISISQHRHSHAEALIDEILSGASSDIPSLPLLNTIVHFCCSRRNLFSRAFDVFNHMRRLGGSCKPSMETYSMLIGALVRRFDRSSVGFVYMHSVRSLVRQMKSSGVIPDTFLMNLIIKAHSRCLEMDAAIRVYKEMGLYGCEPNEYTYGYLSKGMCEKGRIEEGMQYFRKMRELGFVPTASVYMTVTNSLSLRCRFQEAVEIVTDMIENSMSPDLLTNRTLLEGLCREGREEDAFVLLEELRKKKVLDEKTYYRLFDGLKCVCRPHHDGGSE</sequence>
<organism evidence="4 5">
    <name type="scientific">Zostera marina</name>
    <name type="common">Eelgrass</name>
    <dbReference type="NCBI Taxonomy" id="29655"/>
    <lineage>
        <taxon>Eukaryota</taxon>
        <taxon>Viridiplantae</taxon>
        <taxon>Streptophyta</taxon>
        <taxon>Embryophyta</taxon>
        <taxon>Tracheophyta</taxon>
        <taxon>Spermatophyta</taxon>
        <taxon>Magnoliopsida</taxon>
        <taxon>Liliopsida</taxon>
        <taxon>Zosteraceae</taxon>
        <taxon>Zostera</taxon>
    </lineage>
</organism>
<dbReference type="EMBL" id="LFYR01000379">
    <property type="protein sequence ID" value="KMZ74269.1"/>
    <property type="molecule type" value="Genomic_DNA"/>
</dbReference>
<evidence type="ECO:0000256" key="2">
    <source>
        <dbReference type="ARBA" id="ARBA00022737"/>
    </source>
</evidence>
<dbReference type="PROSITE" id="PS51375">
    <property type="entry name" value="PPR"/>
    <property type="match status" value="3"/>
</dbReference>
<dbReference type="Pfam" id="PF12854">
    <property type="entry name" value="PPR_1"/>
    <property type="match status" value="1"/>
</dbReference>
<dbReference type="OMA" id="KQFETWI"/>
<feature type="repeat" description="PPR" evidence="3">
    <location>
        <begin position="220"/>
        <end position="254"/>
    </location>
</feature>
<gene>
    <name evidence="4" type="ORF">ZOSMA_132G00370</name>
</gene>
<dbReference type="PANTHER" id="PTHR47938">
    <property type="entry name" value="RESPIRATORY COMPLEX I CHAPERONE (CIA84), PUTATIVE (AFU_ORTHOLOGUE AFUA_2G06020)-RELATED"/>
    <property type="match status" value="1"/>
</dbReference>
<dbReference type="Proteomes" id="UP000036987">
    <property type="component" value="Unassembled WGS sequence"/>
</dbReference>
<keyword evidence="2" id="KW-0677">Repeat</keyword>
<dbReference type="GO" id="GO:0003729">
    <property type="term" value="F:mRNA binding"/>
    <property type="evidence" value="ECO:0000318"/>
    <property type="project" value="GO_Central"/>
</dbReference>
<dbReference type="Gene3D" id="1.25.40.10">
    <property type="entry name" value="Tetratricopeptide repeat domain"/>
    <property type="match status" value="2"/>
</dbReference>
<protein>
    <submittedName>
        <fullName evidence="4">Putative Pentatricopeptide repeat-containing protein</fullName>
    </submittedName>
</protein>
<dbReference type="PANTHER" id="PTHR47938:SF2">
    <property type="entry name" value="OS06G0184866 PROTEIN"/>
    <property type="match status" value="1"/>
</dbReference>
<dbReference type="NCBIfam" id="TIGR00756">
    <property type="entry name" value="PPR"/>
    <property type="match status" value="3"/>
</dbReference>
<feature type="repeat" description="PPR" evidence="3">
    <location>
        <begin position="255"/>
        <end position="289"/>
    </location>
</feature>
<dbReference type="InterPro" id="IPR011990">
    <property type="entry name" value="TPR-like_helical_dom_sf"/>
</dbReference>
<dbReference type="Pfam" id="PF01535">
    <property type="entry name" value="PPR"/>
    <property type="match status" value="1"/>
</dbReference>
<name>A0A0K9PZC7_ZOSMR</name>
<dbReference type="InterPro" id="IPR002885">
    <property type="entry name" value="PPR_rpt"/>
</dbReference>
<evidence type="ECO:0000313" key="4">
    <source>
        <dbReference type="EMBL" id="KMZ74269.1"/>
    </source>
</evidence>
<evidence type="ECO:0000313" key="5">
    <source>
        <dbReference type="Proteomes" id="UP000036987"/>
    </source>
</evidence>
<accession>A0A0K9PZC7</accession>
<reference evidence="5" key="1">
    <citation type="journal article" date="2016" name="Nature">
        <title>The genome of the seagrass Zostera marina reveals angiosperm adaptation to the sea.</title>
        <authorList>
            <person name="Olsen J.L."/>
            <person name="Rouze P."/>
            <person name="Verhelst B."/>
            <person name="Lin Y.-C."/>
            <person name="Bayer T."/>
            <person name="Collen J."/>
            <person name="Dattolo E."/>
            <person name="De Paoli E."/>
            <person name="Dittami S."/>
            <person name="Maumus F."/>
            <person name="Michel G."/>
            <person name="Kersting A."/>
            <person name="Lauritano C."/>
            <person name="Lohaus R."/>
            <person name="Toepel M."/>
            <person name="Tonon T."/>
            <person name="Vanneste K."/>
            <person name="Amirebrahimi M."/>
            <person name="Brakel J."/>
            <person name="Bostroem C."/>
            <person name="Chovatia M."/>
            <person name="Grimwood J."/>
            <person name="Jenkins J.W."/>
            <person name="Jueterbock A."/>
            <person name="Mraz A."/>
            <person name="Stam W.T."/>
            <person name="Tice H."/>
            <person name="Bornberg-Bauer E."/>
            <person name="Green P.J."/>
            <person name="Pearson G.A."/>
            <person name="Procaccini G."/>
            <person name="Duarte C.M."/>
            <person name="Schmutz J."/>
            <person name="Reusch T.B.H."/>
            <person name="Van de Peer Y."/>
        </authorList>
    </citation>
    <scope>NUCLEOTIDE SEQUENCE [LARGE SCALE GENOMIC DNA]</scope>
    <source>
        <strain evidence="5">cv. Finnish</strain>
    </source>
</reference>
<proteinExistence type="inferred from homology"/>
<evidence type="ECO:0000256" key="1">
    <source>
        <dbReference type="ARBA" id="ARBA00007626"/>
    </source>
</evidence>
<comment type="caution">
    <text evidence="4">The sequence shown here is derived from an EMBL/GenBank/DDBJ whole genome shotgun (WGS) entry which is preliminary data.</text>
</comment>
<feature type="repeat" description="PPR" evidence="3">
    <location>
        <begin position="325"/>
        <end position="359"/>
    </location>
</feature>
<dbReference type="Pfam" id="PF13041">
    <property type="entry name" value="PPR_2"/>
    <property type="match status" value="1"/>
</dbReference>
<evidence type="ECO:0000256" key="3">
    <source>
        <dbReference type="PROSITE-ProRule" id="PRU00708"/>
    </source>
</evidence>